<accession>A0ABQ1FNN6</accession>
<sequence>MEIEQLPQIIKDFMSAANKPDPEAYVACFSEEALVVDEGQDWLGKAAIKQWSDKHHFEPNVTLEPRSFTQHGENIAVLCKIDGDYDKTGLPDPLLLTFHFKTQGGKIAKLTIK</sequence>
<evidence type="ECO:0000259" key="1">
    <source>
        <dbReference type="Pfam" id="PF12680"/>
    </source>
</evidence>
<protein>
    <recommendedName>
        <fullName evidence="1">SnoaL-like domain-containing protein</fullName>
    </recommendedName>
</protein>
<comment type="caution">
    <text evidence="2">The sequence shown here is derived from an EMBL/GenBank/DDBJ whole genome shotgun (WGS) entry which is preliminary data.</text>
</comment>
<dbReference type="InterPro" id="IPR032710">
    <property type="entry name" value="NTF2-like_dom_sf"/>
</dbReference>
<keyword evidence="3" id="KW-1185">Reference proteome</keyword>
<organism evidence="2 3">
    <name type="scientific">Paenibacillus physcomitrellae</name>
    <dbReference type="NCBI Taxonomy" id="1619311"/>
    <lineage>
        <taxon>Bacteria</taxon>
        <taxon>Bacillati</taxon>
        <taxon>Bacillota</taxon>
        <taxon>Bacilli</taxon>
        <taxon>Bacillales</taxon>
        <taxon>Paenibacillaceae</taxon>
        <taxon>Paenibacillus</taxon>
    </lineage>
</organism>
<reference evidence="3" key="1">
    <citation type="journal article" date="2019" name="Int. J. Syst. Evol. Microbiol.">
        <title>The Global Catalogue of Microorganisms (GCM) 10K type strain sequencing project: providing services to taxonomists for standard genome sequencing and annotation.</title>
        <authorList>
            <consortium name="The Broad Institute Genomics Platform"/>
            <consortium name="The Broad Institute Genome Sequencing Center for Infectious Disease"/>
            <person name="Wu L."/>
            <person name="Ma J."/>
        </authorList>
    </citation>
    <scope>NUCLEOTIDE SEQUENCE [LARGE SCALE GENOMIC DNA]</scope>
    <source>
        <strain evidence="3">CGMCC 1.15044</strain>
    </source>
</reference>
<gene>
    <name evidence="2" type="ORF">GCM10010917_06340</name>
</gene>
<dbReference type="InterPro" id="IPR037401">
    <property type="entry name" value="SnoaL-like"/>
</dbReference>
<dbReference type="Gene3D" id="3.10.450.50">
    <property type="match status" value="1"/>
</dbReference>
<dbReference type="Pfam" id="PF12680">
    <property type="entry name" value="SnoaL_2"/>
    <property type="match status" value="1"/>
</dbReference>
<dbReference type="RefSeq" id="WP_094093190.1">
    <property type="nucleotide sequence ID" value="NZ_BMHF01000001.1"/>
</dbReference>
<name>A0ABQ1FNN6_9BACL</name>
<feature type="domain" description="SnoaL-like" evidence="1">
    <location>
        <begin position="11"/>
        <end position="109"/>
    </location>
</feature>
<proteinExistence type="predicted"/>
<evidence type="ECO:0000313" key="3">
    <source>
        <dbReference type="Proteomes" id="UP000609323"/>
    </source>
</evidence>
<dbReference type="SUPFAM" id="SSF54427">
    <property type="entry name" value="NTF2-like"/>
    <property type="match status" value="1"/>
</dbReference>
<dbReference type="Proteomes" id="UP000609323">
    <property type="component" value="Unassembled WGS sequence"/>
</dbReference>
<evidence type="ECO:0000313" key="2">
    <source>
        <dbReference type="EMBL" id="GGA24237.1"/>
    </source>
</evidence>
<dbReference type="EMBL" id="BMHF01000001">
    <property type="protein sequence ID" value="GGA24237.1"/>
    <property type="molecule type" value="Genomic_DNA"/>
</dbReference>